<keyword evidence="10 13" id="KW-0472">Membrane</keyword>
<dbReference type="GO" id="GO:0016020">
    <property type="term" value="C:membrane"/>
    <property type="evidence" value="ECO:0007669"/>
    <property type="project" value="UniProtKB-SubCell"/>
</dbReference>
<feature type="transmembrane region" description="Helical" evidence="13">
    <location>
        <begin position="98"/>
        <end position="117"/>
    </location>
</feature>
<reference evidence="14 15" key="1">
    <citation type="submission" date="2018-01" db="EMBL/GenBank/DDBJ databases">
        <title>Halomonas endophytica sp. nov., isolated from storage liquid in the stems of Populus euphratica.</title>
        <authorList>
            <person name="Chen C."/>
        </authorList>
    </citation>
    <scope>NUCLEOTIDE SEQUENCE [LARGE SCALE GENOMIC DNA]</scope>
    <source>
        <strain evidence="14 15">BZ-SZ-XJ27</strain>
    </source>
</reference>
<evidence type="ECO:0000313" key="15">
    <source>
        <dbReference type="Proteomes" id="UP000235547"/>
    </source>
</evidence>
<dbReference type="OrthoDB" id="8964564at2"/>
<organism evidence="14 15">
    <name type="scientific">Halomonas urumqiensis</name>
    <dbReference type="NCBI Taxonomy" id="1684789"/>
    <lineage>
        <taxon>Bacteria</taxon>
        <taxon>Pseudomonadati</taxon>
        <taxon>Pseudomonadota</taxon>
        <taxon>Gammaproteobacteria</taxon>
        <taxon>Oceanospirillales</taxon>
        <taxon>Halomonadaceae</taxon>
        <taxon>Halomonas</taxon>
    </lineage>
</organism>
<feature type="binding site" description="axial binding residue" evidence="12">
    <location>
        <position position="76"/>
    </location>
    <ligand>
        <name>heme</name>
        <dbReference type="ChEBI" id="CHEBI:30413"/>
        <note>ligand shared with second transmembrane subunit</note>
    </ligand>
    <ligandPart>
        <name>Fe</name>
        <dbReference type="ChEBI" id="CHEBI:18248"/>
    </ligandPart>
</feature>
<dbReference type="SUPFAM" id="SSF81343">
    <property type="entry name" value="Fumarate reductase respiratory complex transmembrane subunits"/>
    <property type="match status" value="1"/>
</dbReference>
<dbReference type="GO" id="GO:0006099">
    <property type="term" value="P:tricarboxylic acid cycle"/>
    <property type="evidence" value="ECO:0007669"/>
    <property type="project" value="InterPro"/>
</dbReference>
<keyword evidence="5 12" id="KW-0349">Heme</keyword>
<evidence type="ECO:0000256" key="12">
    <source>
        <dbReference type="PIRSR" id="PIRSR000178-1"/>
    </source>
</evidence>
<comment type="subunit">
    <text evidence="11">Part of an enzyme complex containing four subunits: a flavoprotein, an iron-sulfur protein, plus two membrane-anchoring proteins, SdhC and SdhD. The complex can form homotrimers.</text>
</comment>
<dbReference type="PIRSF" id="PIRSF000178">
    <property type="entry name" value="SDH_cyt_b560"/>
    <property type="match status" value="1"/>
</dbReference>
<keyword evidence="8 13" id="KW-1133">Transmembrane helix</keyword>
<evidence type="ECO:0000256" key="6">
    <source>
        <dbReference type="ARBA" id="ARBA00022692"/>
    </source>
</evidence>
<proteinExistence type="inferred from homology"/>
<evidence type="ECO:0000256" key="2">
    <source>
        <dbReference type="ARBA" id="ARBA00004370"/>
    </source>
</evidence>
<comment type="caution">
    <text evidence="14">The sequence shown here is derived from an EMBL/GenBank/DDBJ whole genome shotgun (WGS) entry which is preliminary data.</text>
</comment>
<dbReference type="EMBL" id="PNRG01000005">
    <property type="protein sequence ID" value="PMR82047.1"/>
    <property type="molecule type" value="Genomic_DNA"/>
</dbReference>
<keyword evidence="6 13" id="KW-0812">Transmembrane</keyword>
<evidence type="ECO:0000256" key="4">
    <source>
        <dbReference type="ARBA" id="ARBA00020076"/>
    </source>
</evidence>
<dbReference type="GO" id="GO:0009055">
    <property type="term" value="F:electron transfer activity"/>
    <property type="evidence" value="ECO:0007669"/>
    <property type="project" value="InterPro"/>
</dbReference>
<dbReference type="InterPro" id="IPR034804">
    <property type="entry name" value="SQR/QFR_C/D"/>
</dbReference>
<dbReference type="PANTHER" id="PTHR41910:SF1">
    <property type="entry name" value="SUCCINATE DEHYDROGENASE HYDROPHOBIC MEMBRANE ANCHOR SUBUNIT"/>
    <property type="match status" value="1"/>
</dbReference>
<feature type="transmembrane region" description="Helical" evidence="13">
    <location>
        <begin position="67"/>
        <end position="86"/>
    </location>
</feature>
<name>A0A2N7UNN4_9GAMM</name>
<dbReference type="RefSeq" id="WP_102586718.1">
    <property type="nucleotide sequence ID" value="NZ_BNAE01000002.1"/>
</dbReference>
<dbReference type="InterPro" id="IPR039023">
    <property type="entry name" value="SdhC_prok"/>
</dbReference>
<evidence type="ECO:0000256" key="13">
    <source>
        <dbReference type="SAM" id="Phobius"/>
    </source>
</evidence>
<gene>
    <name evidence="14" type="ORF">C1H70_02260</name>
</gene>
<comment type="cofactor">
    <cofactor evidence="12">
        <name>heme</name>
        <dbReference type="ChEBI" id="CHEBI:30413"/>
    </cofactor>
    <text evidence="12">The heme is bound between the two transmembrane subunits.</text>
</comment>
<accession>A0A2N7UNN4</accession>
<evidence type="ECO:0000256" key="10">
    <source>
        <dbReference type="ARBA" id="ARBA00023136"/>
    </source>
</evidence>
<evidence type="ECO:0000256" key="5">
    <source>
        <dbReference type="ARBA" id="ARBA00022617"/>
    </source>
</evidence>
<evidence type="ECO:0000256" key="7">
    <source>
        <dbReference type="ARBA" id="ARBA00022723"/>
    </source>
</evidence>
<evidence type="ECO:0000256" key="1">
    <source>
        <dbReference type="ARBA" id="ARBA00004050"/>
    </source>
</evidence>
<keyword evidence="7 12" id="KW-0479">Metal-binding</keyword>
<keyword evidence="9 12" id="KW-0408">Iron</keyword>
<sequence>MTHSANALKARRHGAYIAFVLHRVSGLLLSAFLPLHFLALSQALNGEAALDAFLNWADNPLVKLSEVGLVVMLSLHLGCGLRVMALEALGWTVWQKNMVAIAFGGSVVVGTIFLLQVF</sequence>
<evidence type="ECO:0000256" key="9">
    <source>
        <dbReference type="ARBA" id="ARBA00023004"/>
    </source>
</evidence>
<protein>
    <recommendedName>
        <fullName evidence="4">Succinate dehydrogenase cytochrome b556 subunit</fullName>
    </recommendedName>
</protein>
<dbReference type="InterPro" id="IPR014314">
    <property type="entry name" value="Succ_DH_cytb556"/>
</dbReference>
<dbReference type="PANTHER" id="PTHR41910">
    <property type="entry name" value="SUCCINATE DEHYDROGENASE 2 MEMBRANE SUBUNIT SDHC"/>
    <property type="match status" value="1"/>
</dbReference>
<keyword evidence="15" id="KW-1185">Reference proteome</keyword>
<dbReference type="Proteomes" id="UP000235547">
    <property type="component" value="Unassembled WGS sequence"/>
</dbReference>
<comment type="function">
    <text evidence="1">Membrane-anchoring subunit of succinate dehydrogenase (SDH).</text>
</comment>
<dbReference type="GO" id="GO:0046872">
    <property type="term" value="F:metal ion binding"/>
    <property type="evidence" value="ECO:0007669"/>
    <property type="project" value="UniProtKB-KW"/>
</dbReference>
<evidence type="ECO:0000256" key="11">
    <source>
        <dbReference type="ARBA" id="ARBA00025912"/>
    </source>
</evidence>
<evidence type="ECO:0000313" key="14">
    <source>
        <dbReference type="EMBL" id="PMR82047.1"/>
    </source>
</evidence>
<dbReference type="Gene3D" id="1.20.1300.10">
    <property type="entry name" value="Fumarate reductase/succinate dehydrogenase, transmembrane subunit"/>
    <property type="match status" value="1"/>
</dbReference>
<dbReference type="Pfam" id="PF01127">
    <property type="entry name" value="Sdh_cyt"/>
    <property type="match status" value="1"/>
</dbReference>
<comment type="similarity">
    <text evidence="3">Belongs to the cytochrome b560 family.</text>
</comment>
<evidence type="ECO:0000256" key="8">
    <source>
        <dbReference type="ARBA" id="ARBA00022989"/>
    </source>
</evidence>
<dbReference type="InterPro" id="IPR000701">
    <property type="entry name" value="SuccDH_FuR_B_TM-su"/>
</dbReference>
<evidence type="ECO:0000256" key="3">
    <source>
        <dbReference type="ARBA" id="ARBA00007244"/>
    </source>
</evidence>
<dbReference type="AlphaFoldDB" id="A0A2N7UNN4"/>
<comment type="subcellular location">
    <subcellularLocation>
        <location evidence="2">Membrane</location>
    </subcellularLocation>
</comment>